<evidence type="ECO:0000313" key="1">
    <source>
        <dbReference type="EMBL" id="KAI9513212.1"/>
    </source>
</evidence>
<proteinExistence type="predicted"/>
<reference evidence="1" key="1">
    <citation type="submission" date="2021-03" db="EMBL/GenBank/DDBJ databases">
        <title>Evolutionary priming and transition to the ectomycorrhizal habit in an iconic lineage of mushroom-forming fungi: is preadaptation a requirement?</title>
        <authorList>
            <consortium name="DOE Joint Genome Institute"/>
            <person name="Looney B.P."/>
            <person name="Miyauchi S."/>
            <person name="Morin E."/>
            <person name="Drula E."/>
            <person name="Courty P.E."/>
            <person name="Chicoki N."/>
            <person name="Fauchery L."/>
            <person name="Kohler A."/>
            <person name="Kuo A."/>
            <person name="LaButti K."/>
            <person name="Pangilinan J."/>
            <person name="Lipzen A."/>
            <person name="Riley R."/>
            <person name="Andreopoulos W."/>
            <person name="He G."/>
            <person name="Johnson J."/>
            <person name="Barry K.W."/>
            <person name="Grigoriev I.V."/>
            <person name="Nagy L."/>
            <person name="Hibbett D."/>
            <person name="Henrissat B."/>
            <person name="Matheny P.B."/>
            <person name="Labbe J."/>
            <person name="Martin A.F."/>
        </authorList>
    </citation>
    <scope>NUCLEOTIDE SEQUENCE</scope>
    <source>
        <strain evidence="1">BPL698</strain>
    </source>
</reference>
<gene>
    <name evidence="1" type="ORF">F5148DRAFT_1278949</name>
</gene>
<organism evidence="1 2">
    <name type="scientific">Russula earlei</name>
    <dbReference type="NCBI Taxonomy" id="71964"/>
    <lineage>
        <taxon>Eukaryota</taxon>
        <taxon>Fungi</taxon>
        <taxon>Dikarya</taxon>
        <taxon>Basidiomycota</taxon>
        <taxon>Agaricomycotina</taxon>
        <taxon>Agaricomycetes</taxon>
        <taxon>Russulales</taxon>
        <taxon>Russulaceae</taxon>
        <taxon>Russula</taxon>
    </lineage>
</organism>
<evidence type="ECO:0000313" key="2">
    <source>
        <dbReference type="Proteomes" id="UP001207468"/>
    </source>
</evidence>
<sequence length="138" mass="14794">MAAQDSQLRKNQALLTSEHRISQSSIPLSLQVFGSALFPPRLRAQTFTPPFVLRCGFGAIFAGAGYVLASGDSRNGSGIATAWSLSYFVLEQFSLGLHKSSRLPRSGLSLALSGATAANAILYGTEYFFLTDEESEPD</sequence>
<accession>A0ACC0UQX2</accession>
<keyword evidence="2" id="KW-1185">Reference proteome</keyword>
<dbReference type="EMBL" id="JAGFNK010000002">
    <property type="protein sequence ID" value="KAI9513212.1"/>
    <property type="molecule type" value="Genomic_DNA"/>
</dbReference>
<comment type="caution">
    <text evidence="1">The sequence shown here is derived from an EMBL/GenBank/DDBJ whole genome shotgun (WGS) entry which is preliminary data.</text>
</comment>
<protein>
    <submittedName>
        <fullName evidence="1">Uncharacterized protein</fullName>
    </submittedName>
</protein>
<name>A0ACC0UQX2_9AGAM</name>
<dbReference type="Proteomes" id="UP001207468">
    <property type="component" value="Unassembled WGS sequence"/>
</dbReference>